<keyword evidence="1" id="KW-0808">Transferase</keyword>
<dbReference type="EMBL" id="PVZC01000001">
    <property type="protein sequence ID" value="PRY02275.1"/>
    <property type="molecule type" value="Genomic_DNA"/>
</dbReference>
<comment type="caution">
    <text evidence="1">The sequence shown here is derived from an EMBL/GenBank/DDBJ whole genome shotgun (WGS) entry which is preliminary data.</text>
</comment>
<dbReference type="AlphaFoldDB" id="A0A2T0QEE5"/>
<name>A0A2T0QEE5_9ACTN</name>
<dbReference type="GO" id="GO:0008168">
    <property type="term" value="F:methyltransferase activity"/>
    <property type="evidence" value="ECO:0007669"/>
    <property type="project" value="UniProtKB-KW"/>
</dbReference>
<dbReference type="Gene3D" id="3.40.50.150">
    <property type="entry name" value="Vaccinia Virus protein VP39"/>
    <property type="match status" value="1"/>
</dbReference>
<dbReference type="CDD" id="cd02440">
    <property type="entry name" value="AdoMet_MTases"/>
    <property type="match status" value="1"/>
</dbReference>
<protein>
    <submittedName>
        <fullName evidence="1">S-adenosyl methyltransferase</fullName>
    </submittedName>
</protein>
<dbReference type="GO" id="GO:0032259">
    <property type="term" value="P:methylation"/>
    <property type="evidence" value="ECO:0007669"/>
    <property type="project" value="UniProtKB-KW"/>
</dbReference>
<dbReference type="PIRSF" id="PIRSF017393">
    <property type="entry name" value="MTase_SAV2177"/>
    <property type="match status" value="1"/>
</dbReference>
<reference evidence="1 2" key="1">
    <citation type="submission" date="2018-03" db="EMBL/GenBank/DDBJ databases">
        <title>Genomic Encyclopedia of Archaeal and Bacterial Type Strains, Phase II (KMG-II): from individual species to whole genera.</title>
        <authorList>
            <person name="Goeker M."/>
        </authorList>
    </citation>
    <scope>NUCLEOTIDE SEQUENCE [LARGE SCALE GENOMIC DNA]</scope>
    <source>
        <strain evidence="1 2">DSM 45601</strain>
    </source>
</reference>
<dbReference type="Pfam" id="PF04672">
    <property type="entry name" value="Methyltransf_19"/>
    <property type="match status" value="1"/>
</dbReference>
<organism evidence="1 2">
    <name type="scientific">Allonocardiopsis opalescens</name>
    <dbReference type="NCBI Taxonomy" id="1144618"/>
    <lineage>
        <taxon>Bacteria</taxon>
        <taxon>Bacillati</taxon>
        <taxon>Actinomycetota</taxon>
        <taxon>Actinomycetes</taxon>
        <taxon>Streptosporangiales</taxon>
        <taxon>Allonocardiopsis</taxon>
    </lineage>
</organism>
<dbReference type="InterPro" id="IPR006764">
    <property type="entry name" value="SAM_dep_MeTrfase_SAV2177_type"/>
</dbReference>
<dbReference type="Proteomes" id="UP000237846">
    <property type="component" value="Unassembled WGS sequence"/>
</dbReference>
<proteinExistence type="predicted"/>
<keyword evidence="1" id="KW-0489">Methyltransferase</keyword>
<evidence type="ECO:0000313" key="2">
    <source>
        <dbReference type="Proteomes" id="UP000237846"/>
    </source>
</evidence>
<keyword evidence="2" id="KW-1185">Reference proteome</keyword>
<dbReference type="SUPFAM" id="SSF53335">
    <property type="entry name" value="S-adenosyl-L-methionine-dependent methyltransferases"/>
    <property type="match status" value="1"/>
</dbReference>
<dbReference type="InterPro" id="IPR029063">
    <property type="entry name" value="SAM-dependent_MTases_sf"/>
</dbReference>
<evidence type="ECO:0000313" key="1">
    <source>
        <dbReference type="EMBL" id="PRY02275.1"/>
    </source>
</evidence>
<accession>A0A2T0QEE5</accession>
<gene>
    <name evidence="1" type="ORF">CLV72_101877</name>
</gene>
<sequence>MYDYYLGGKDHFQVDRDAAEKILRDVPELFQTAQENRAFLRRAVRVLARSGIDQFIDIGTGLPTEGNVHEIAQAIRPGSRVVYVDNDPVVLTHARALLVDERSTTVIQADAREPDDILGQIRALRLIDFDRPVAVLFCAILHFVSDDEDPASIVRRFRAAMAPGSHLVIAHGTRSAGGRAVGTMTDAYRKATASVHLRDPERIESFFEGFELLPPGAVHLPWWRPDPGADLERATRWHFGGVGRLKE</sequence>